<feature type="domain" description="J" evidence="3">
    <location>
        <begin position="19"/>
        <end position="79"/>
    </location>
</feature>
<gene>
    <name evidence="4" type="ORF">LshimejAT787_0802030</name>
</gene>
<dbReference type="GO" id="GO:0051087">
    <property type="term" value="F:protein-folding chaperone binding"/>
    <property type="evidence" value="ECO:0007669"/>
    <property type="project" value="TreeGrafter"/>
</dbReference>
<dbReference type="SUPFAM" id="SSF49493">
    <property type="entry name" value="HSP40/DnaJ peptide-binding domain"/>
    <property type="match status" value="1"/>
</dbReference>
<accession>A0A9P3UPI1</accession>
<dbReference type="GO" id="GO:0006457">
    <property type="term" value="P:protein folding"/>
    <property type="evidence" value="ECO:0007669"/>
    <property type="project" value="InterPro"/>
</dbReference>
<dbReference type="InterPro" id="IPR036869">
    <property type="entry name" value="J_dom_sf"/>
</dbReference>
<protein>
    <recommendedName>
        <fullName evidence="3">J domain-containing protein</fullName>
    </recommendedName>
</protein>
<dbReference type="Pfam" id="PF00226">
    <property type="entry name" value="DnaJ"/>
    <property type="match status" value="1"/>
</dbReference>
<dbReference type="Proteomes" id="UP001063166">
    <property type="component" value="Unassembled WGS sequence"/>
</dbReference>
<feature type="compositionally biased region" description="Low complexity" evidence="2">
    <location>
        <begin position="104"/>
        <end position="118"/>
    </location>
</feature>
<feature type="region of interest" description="Disordered" evidence="2">
    <location>
        <begin position="82"/>
        <end position="132"/>
    </location>
</feature>
<dbReference type="Pfam" id="PF01556">
    <property type="entry name" value="DnaJ_C"/>
    <property type="match status" value="1"/>
</dbReference>
<dbReference type="Gene3D" id="1.10.287.110">
    <property type="entry name" value="DnaJ domain"/>
    <property type="match status" value="1"/>
</dbReference>
<dbReference type="CDD" id="cd06257">
    <property type="entry name" value="DnaJ"/>
    <property type="match status" value="1"/>
</dbReference>
<dbReference type="AlphaFoldDB" id="A0A9P3UPI1"/>
<dbReference type="SMART" id="SM00271">
    <property type="entry name" value="DnaJ"/>
    <property type="match status" value="1"/>
</dbReference>
<dbReference type="EMBL" id="BRPK01000008">
    <property type="protein sequence ID" value="GLB40332.1"/>
    <property type="molecule type" value="Genomic_DNA"/>
</dbReference>
<evidence type="ECO:0000259" key="3">
    <source>
        <dbReference type="PROSITE" id="PS50076"/>
    </source>
</evidence>
<evidence type="ECO:0000313" key="4">
    <source>
        <dbReference type="EMBL" id="GLB40332.1"/>
    </source>
</evidence>
<sequence>MRFGSPSARFQGVIMNAKEPHEVLGIPATAGIAEIRQAYRQMALKWHPDRHVHDEDRNYLMNRFAEVTSAYQALIRGIDAPPSGTAKSKLRTRVPTPIPSVKESSTGSPTSTTSSWDSQLFSSLRSPGDSQITLRSSFRGSIKAPKAEASNRKLQHLFDKRISISNKQISLQATNESLIPEVDSKPPRTTSFRPSPSRIADNEQSVGGLWHRHVERSTPSSSHPIRLPMAISQLNLEGDSRIRKSGPPLRSLGLGPSGEWAYSLVLTLEELFSGRHCSFCVVRHLLSGRSKNVIIEIDIPSGCQRGTRILCRGVGHELPNGKLQDVAFVVEEALHTRYSRMQDDLFVDLQLPWTRSLEQRPKQVHIRGIDGEEISFFIDYVRDTTLKGDLSIRGAGMPIRNGGRVCGRGNLVVQWEILPPQPRSTTMRNSSQALHPSLSHNVQRDPRISLPI</sequence>
<evidence type="ECO:0000256" key="1">
    <source>
        <dbReference type="ARBA" id="ARBA00023186"/>
    </source>
</evidence>
<proteinExistence type="predicted"/>
<reference evidence="4" key="1">
    <citation type="submission" date="2022-07" db="EMBL/GenBank/DDBJ databases">
        <title>The genome of Lyophyllum shimeji provides insight into the initial evolution of ectomycorrhizal fungal genome.</title>
        <authorList>
            <person name="Kobayashi Y."/>
            <person name="Shibata T."/>
            <person name="Hirakawa H."/>
            <person name="Shigenobu S."/>
            <person name="Nishiyama T."/>
            <person name="Yamada A."/>
            <person name="Hasebe M."/>
            <person name="Kawaguchi M."/>
        </authorList>
    </citation>
    <scope>NUCLEOTIDE SEQUENCE</scope>
    <source>
        <strain evidence="4">AT787</strain>
    </source>
</reference>
<evidence type="ECO:0000256" key="2">
    <source>
        <dbReference type="SAM" id="MobiDB-lite"/>
    </source>
</evidence>
<dbReference type="PRINTS" id="PR00625">
    <property type="entry name" value="JDOMAIN"/>
</dbReference>
<keyword evidence="1" id="KW-0143">Chaperone</keyword>
<dbReference type="InterPro" id="IPR008971">
    <property type="entry name" value="HSP40/DnaJ_pept-bd"/>
</dbReference>
<dbReference type="PANTHER" id="PTHR24078:SF553">
    <property type="entry name" value="DNAJ HOMOLOG SUBFAMILY B MEMBER 5"/>
    <property type="match status" value="1"/>
</dbReference>
<dbReference type="InterPro" id="IPR001623">
    <property type="entry name" value="DnaJ_domain"/>
</dbReference>
<keyword evidence="5" id="KW-1185">Reference proteome</keyword>
<dbReference type="InterPro" id="IPR002939">
    <property type="entry name" value="DnaJ_C"/>
</dbReference>
<dbReference type="GO" id="GO:0051082">
    <property type="term" value="F:unfolded protein binding"/>
    <property type="evidence" value="ECO:0007669"/>
    <property type="project" value="InterPro"/>
</dbReference>
<dbReference type="PANTHER" id="PTHR24078">
    <property type="entry name" value="DNAJ HOMOLOG SUBFAMILY C MEMBER"/>
    <property type="match status" value="1"/>
</dbReference>
<feature type="compositionally biased region" description="Polar residues" evidence="2">
    <location>
        <begin position="423"/>
        <end position="441"/>
    </location>
</feature>
<dbReference type="GO" id="GO:0005829">
    <property type="term" value="C:cytosol"/>
    <property type="evidence" value="ECO:0007669"/>
    <property type="project" value="TreeGrafter"/>
</dbReference>
<organism evidence="4 5">
    <name type="scientific">Lyophyllum shimeji</name>
    <name type="common">Hon-shimeji</name>
    <name type="synonym">Tricholoma shimeji</name>
    <dbReference type="NCBI Taxonomy" id="47721"/>
    <lineage>
        <taxon>Eukaryota</taxon>
        <taxon>Fungi</taxon>
        <taxon>Dikarya</taxon>
        <taxon>Basidiomycota</taxon>
        <taxon>Agaricomycotina</taxon>
        <taxon>Agaricomycetes</taxon>
        <taxon>Agaricomycetidae</taxon>
        <taxon>Agaricales</taxon>
        <taxon>Tricholomatineae</taxon>
        <taxon>Lyophyllaceae</taxon>
        <taxon>Lyophyllum</taxon>
    </lineage>
</organism>
<dbReference type="SUPFAM" id="SSF46565">
    <property type="entry name" value="Chaperone J-domain"/>
    <property type="match status" value="1"/>
</dbReference>
<feature type="compositionally biased region" description="Polar residues" evidence="2">
    <location>
        <begin position="119"/>
        <end position="132"/>
    </location>
</feature>
<evidence type="ECO:0000313" key="5">
    <source>
        <dbReference type="Proteomes" id="UP001063166"/>
    </source>
</evidence>
<feature type="compositionally biased region" description="Basic and acidic residues" evidence="2">
    <location>
        <begin position="442"/>
        <end position="452"/>
    </location>
</feature>
<name>A0A9P3UPI1_LYOSH</name>
<comment type="caution">
    <text evidence="4">The sequence shown here is derived from an EMBL/GenBank/DDBJ whole genome shotgun (WGS) entry which is preliminary data.</text>
</comment>
<feature type="region of interest" description="Disordered" evidence="2">
    <location>
        <begin position="180"/>
        <end position="203"/>
    </location>
</feature>
<dbReference type="InterPro" id="IPR051339">
    <property type="entry name" value="DnaJ_subfamily_B"/>
</dbReference>
<feature type="compositionally biased region" description="Low complexity" evidence="2">
    <location>
        <begin position="187"/>
        <end position="198"/>
    </location>
</feature>
<dbReference type="PROSITE" id="PS50076">
    <property type="entry name" value="DNAJ_2"/>
    <property type="match status" value="1"/>
</dbReference>
<feature type="region of interest" description="Disordered" evidence="2">
    <location>
        <begin position="422"/>
        <end position="452"/>
    </location>
</feature>
<dbReference type="Gene3D" id="2.60.260.20">
    <property type="entry name" value="Urease metallochaperone UreE, N-terminal domain"/>
    <property type="match status" value="2"/>
</dbReference>
<dbReference type="OrthoDB" id="3017802at2759"/>